<organism evidence="3 4">
    <name type="scientific">Dendrothele bispora (strain CBS 962.96)</name>
    <dbReference type="NCBI Taxonomy" id="1314807"/>
    <lineage>
        <taxon>Eukaryota</taxon>
        <taxon>Fungi</taxon>
        <taxon>Dikarya</taxon>
        <taxon>Basidiomycota</taxon>
        <taxon>Agaricomycotina</taxon>
        <taxon>Agaricomycetes</taxon>
        <taxon>Agaricomycetidae</taxon>
        <taxon>Agaricales</taxon>
        <taxon>Agaricales incertae sedis</taxon>
        <taxon>Dendrothele</taxon>
    </lineage>
</organism>
<dbReference type="GO" id="GO:0005737">
    <property type="term" value="C:cytoplasm"/>
    <property type="evidence" value="ECO:0007669"/>
    <property type="project" value="TreeGrafter"/>
</dbReference>
<dbReference type="GO" id="GO:0003676">
    <property type="term" value="F:nucleic acid binding"/>
    <property type="evidence" value="ECO:0007669"/>
    <property type="project" value="InterPro"/>
</dbReference>
<sequence>MDSFNIQDSRTQNQTPEWTIKSIKDLVQKRTGKRPCWWQNKTAMALYNRKDIMGVARTGAGKTMSFWIALMMAQERGQLKKTVVVVTPLNLLGKQNVIQLNDGILSAFAVNRDNATPETFKSLWSNSKFTSTLFYFVYDEGHCASQWGQMFHNQYLHVVGLLHYLIPDSITIYVLVYVASATLPSAILRDVTHILHLCSAEL</sequence>
<dbReference type="PANTHER" id="PTHR13710">
    <property type="entry name" value="DNA HELICASE RECQ FAMILY MEMBER"/>
    <property type="match status" value="1"/>
</dbReference>
<name>A0A4V4HEG3_DENBC</name>
<dbReference type="OrthoDB" id="10261556at2759"/>
<accession>A0A4V4HEG3</accession>
<reference evidence="3 4" key="1">
    <citation type="journal article" date="2019" name="Nat. Ecol. Evol.">
        <title>Megaphylogeny resolves global patterns of mushroom evolution.</title>
        <authorList>
            <person name="Varga T."/>
            <person name="Krizsan K."/>
            <person name="Foldi C."/>
            <person name="Dima B."/>
            <person name="Sanchez-Garcia M."/>
            <person name="Sanchez-Ramirez S."/>
            <person name="Szollosi G.J."/>
            <person name="Szarkandi J.G."/>
            <person name="Papp V."/>
            <person name="Albert L."/>
            <person name="Andreopoulos W."/>
            <person name="Angelini C."/>
            <person name="Antonin V."/>
            <person name="Barry K.W."/>
            <person name="Bougher N.L."/>
            <person name="Buchanan P."/>
            <person name="Buyck B."/>
            <person name="Bense V."/>
            <person name="Catcheside P."/>
            <person name="Chovatia M."/>
            <person name="Cooper J."/>
            <person name="Damon W."/>
            <person name="Desjardin D."/>
            <person name="Finy P."/>
            <person name="Geml J."/>
            <person name="Haridas S."/>
            <person name="Hughes K."/>
            <person name="Justo A."/>
            <person name="Karasinski D."/>
            <person name="Kautmanova I."/>
            <person name="Kiss B."/>
            <person name="Kocsube S."/>
            <person name="Kotiranta H."/>
            <person name="LaButti K.M."/>
            <person name="Lechner B.E."/>
            <person name="Liimatainen K."/>
            <person name="Lipzen A."/>
            <person name="Lukacs Z."/>
            <person name="Mihaltcheva S."/>
            <person name="Morgado L.N."/>
            <person name="Niskanen T."/>
            <person name="Noordeloos M.E."/>
            <person name="Ohm R.A."/>
            <person name="Ortiz-Santana B."/>
            <person name="Ovrebo C."/>
            <person name="Racz N."/>
            <person name="Riley R."/>
            <person name="Savchenko A."/>
            <person name="Shiryaev A."/>
            <person name="Soop K."/>
            <person name="Spirin V."/>
            <person name="Szebenyi C."/>
            <person name="Tomsovsky M."/>
            <person name="Tulloss R.E."/>
            <person name="Uehling J."/>
            <person name="Grigoriev I.V."/>
            <person name="Vagvolgyi C."/>
            <person name="Papp T."/>
            <person name="Martin F.M."/>
            <person name="Miettinen O."/>
            <person name="Hibbett D.S."/>
            <person name="Nagy L.G."/>
        </authorList>
    </citation>
    <scope>NUCLEOTIDE SEQUENCE [LARGE SCALE GENOMIC DNA]</scope>
    <source>
        <strain evidence="3 4">CBS 962.96</strain>
    </source>
</reference>
<protein>
    <recommendedName>
        <fullName evidence="2">Helicase ATP-binding domain-containing protein</fullName>
    </recommendedName>
</protein>
<dbReference type="EMBL" id="ML179318">
    <property type="protein sequence ID" value="THU91015.1"/>
    <property type="molecule type" value="Genomic_DNA"/>
</dbReference>
<dbReference type="Pfam" id="PF00270">
    <property type="entry name" value="DEAD"/>
    <property type="match status" value="1"/>
</dbReference>
<dbReference type="InterPro" id="IPR011545">
    <property type="entry name" value="DEAD/DEAH_box_helicase_dom"/>
</dbReference>
<dbReference type="Proteomes" id="UP000297245">
    <property type="component" value="Unassembled WGS sequence"/>
</dbReference>
<dbReference type="GO" id="GO:0005524">
    <property type="term" value="F:ATP binding"/>
    <property type="evidence" value="ECO:0007669"/>
    <property type="project" value="InterPro"/>
</dbReference>
<evidence type="ECO:0000256" key="1">
    <source>
        <dbReference type="ARBA" id="ARBA00005446"/>
    </source>
</evidence>
<dbReference type="InterPro" id="IPR027417">
    <property type="entry name" value="P-loop_NTPase"/>
</dbReference>
<keyword evidence="4" id="KW-1185">Reference proteome</keyword>
<evidence type="ECO:0000313" key="3">
    <source>
        <dbReference type="EMBL" id="THU91015.1"/>
    </source>
</evidence>
<dbReference type="GO" id="GO:0005634">
    <property type="term" value="C:nucleus"/>
    <property type="evidence" value="ECO:0007669"/>
    <property type="project" value="TreeGrafter"/>
</dbReference>
<dbReference type="GO" id="GO:0043138">
    <property type="term" value="F:3'-5' DNA helicase activity"/>
    <property type="evidence" value="ECO:0007669"/>
    <property type="project" value="TreeGrafter"/>
</dbReference>
<gene>
    <name evidence="3" type="ORF">K435DRAFT_674985</name>
</gene>
<proteinExistence type="inferred from homology"/>
<evidence type="ECO:0000313" key="4">
    <source>
        <dbReference type="Proteomes" id="UP000297245"/>
    </source>
</evidence>
<dbReference type="Gene3D" id="3.40.50.300">
    <property type="entry name" value="P-loop containing nucleotide triphosphate hydrolases"/>
    <property type="match status" value="2"/>
</dbReference>
<dbReference type="SMART" id="SM00487">
    <property type="entry name" value="DEXDc"/>
    <property type="match status" value="1"/>
</dbReference>
<evidence type="ECO:0000259" key="2">
    <source>
        <dbReference type="SMART" id="SM00487"/>
    </source>
</evidence>
<dbReference type="GO" id="GO:0000724">
    <property type="term" value="P:double-strand break repair via homologous recombination"/>
    <property type="evidence" value="ECO:0007669"/>
    <property type="project" value="TreeGrafter"/>
</dbReference>
<dbReference type="GO" id="GO:0009378">
    <property type="term" value="F:four-way junction helicase activity"/>
    <property type="evidence" value="ECO:0007669"/>
    <property type="project" value="TreeGrafter"/>
</dbReference>
<feature type="domain" description="Helicase ATP-binding" evidence="2">
    <location>
        <begin position="31"/>
        <end position="201"/>
    </location>
</feature>
<dbReference type="SUPFAM" id="SSF52540">
    <property type="entry name" value="P-loop containing nucleoside triphosphate hydrolases"/>
    <property type="match status" value="1"/>
</dbReference>
<dbReference type="InterPro" id="IPR014001">
    <property type="entry name" value="Helicase_ATP-bd"/>
</dbReference>
<dbReference type="PANTHER" id="PTHR13710:SF120">
    <property type="entry name" value="BIFUNCTIONAL 3'-5' EXONUCLEASE_ATP-DEPENDENT HELICASE WRN"/>
    <property type="match status" value="1"/>
</dbReference>
<dbReference type="GO" id="GO:0005694">
    <property type="term" value="C:chromosome"/>
    <property type="evidence" value="ECO:0007669"/>
    <property type="project" value="TreeGrafter"/>
</dbReference>
<comment type="similarity">
    <text evidence="1">Belongs to the helicase family. RecQ subfamily.</text>
</comment>
<dbReference type="AlphaFoldDB" id="A0A4V4HEG3"/>